<evidence type="ECO:0000256" key="15">
    <source>
        <dbReference type="PIRSR" id="PIRSR603373-2"/>
    </source>
</evidence>
<evidence type="ECO:0000256" key="16">
    <source>
        <dbReference type="RuleBase" id="RU362098"/>
    </source>
</evidence>
<evidence type="ECO:0000313" key="19">
    <source>
        <dbReference type="Proteomes" id="UP000178526"/>
    </source>
</evidence>
<keyword evidence="10 14" id="KW-0342">GTP-binding</keyword>
<evidence type="ECO:0000256" key="13">
    <source>
        <dbReference type="NCBIfam" id="TIGR00437"/>
    </source>
</evidence>
<dbReference type="CDD" id="cd01879">
    <property type="entry name" value="FeoB"/>
    <property type="match status" value="1"/>
</dbReference>
<keyword evidence="15" id="KW-0479">Metal-binding</keyword>
<dbReference type="Pfam" id="PF07670">
    <property type="entry name" value="Gate"/>
    <property type="match status" value="2"/>
</dbReference>
<keyword evidence="4 16" id="KW-0410">Iron transport</keyword>
<proteinExistence type="inferred from homology"/>
<evidence type="ECO:0000256" key="3">
    <source>
        <dbReference type="ARBA" id="ARBA00022475"/>
    </source>
</evidence>
<feature type="transmembrane region" description="Helical" evidence="16">
    <location>
        <begin position="443"/>
        <end position="467"/>
    </location>
</feature>
<evidence type="ECO:0000256" key="7">
    <source>
        <dbReference type="ARBA" id="ARBA00022989"/>
    </source>
</evidence>
<dbReference type="Pfam" id="PF17910">
    <property type="entry name" value="FeoB_Cyto"/>
    <property type="match status" value="1"/>
</dbReference>
<comment type="function">
    <text evidence="16">Probable transporter of a GTP-driven Fe(2+) uptake system.</text>
</comment>
<evidence type="ECO:0000256" key="10">
    <source>
        <dbReference type="ARBA" id="ARBA00023134"/>
    </source>
</evidence>
<reference evidence="18 19" key="1">
    <citation type="journal article" date="2016" name="Nat. Commun.">
        <title>Thousands of microbial genomes shed light on interconnected biogeochemical processes in an aquifer system.</title>
        <authorList>
            <person name="Anantharaman K."/>
            <person name="Brown C.T."/>
            <person name="Hug L.A."/>
            <person name="Sharon I."/>
            <person name="Castelle C.J."/>
            <person name="Probst A.J."/>
            <person name="Thomas B.C."/>
            <person name="Singh A."/>
            <person name="Wilkins M.J."/>
            <person name="Karaoz U."/>
            <person name="Brodie E.L."/>
            <person name="Williams K.H."/>
            <person name="Hubbard S.S."/>
            <person name="Banfield J.F."/>
        </authorList>
    </citation>
    <scope>NUCLEOTIDE SEQUENCE [LARGE SCALE GENOMIC DNA]</scope>
</reference>
<accession>A0A1F7RCD7</accession>
<feature type="transmembrane region" description="Helical" evidence="16">
    <location>
        <begin position="603"/>
        <end position="625"/>
    </location>
</feature>
<dbReference type="InterPro" id="IPR011642">
    <property type="entry name" value="Gate_dom"/>
</dbReference>
<feature type="binding site" evidence="14">
    <location>
        <begin position="163"/>
        <end position="165"/>
    </location>
    <ligand>
        <name>GTP</name>
        <dbReference type="ChEBI" id="CHEBI:37565"/>
        <label>1</label>
    </ligand>
</feature>
<dbReference type="PROSITE" id="PS51711">
    <property type="entry name" value="G_FEOB"/>
    <property type="match status" value="1"/>
</dbReference>
<evidence type="ECO:0000256" key="4">
    <source>
        <dbReference type="ARBA" id="ARBA00022496"/>
    </source>
</evidence>
<dbReference type="NCBIfam" id="TIGR00437">
    <property type="entry name" value="feoB"/>
    <property type="match status" value="1"/>
</dbReference>
<dbReference type="PANTHER" id="PTHR43185:SF1">
    <property type="entry name" value="FE(2+) TRANSPORTER FEOB"/>
    <property type="match status" value="1"/>
</dbReference>
<dbReference type="Proteomes" id="UP000178526">
    <property type="component" value="Unassembled WGS sequence"/>
</dbReference>
<dbReference type="InterPro" id="IPR011640">
    <property type="entry name" value="Fe2_transport_prot_B_C"/>
</dbReference>
<dbReference type="InterPro" id="IPR027417">
    <property type="entry name" value="P-loop_NTPase"/>
</dbReference>
<feature type="transmembrane region" description="Helical" evidence="16">
    <location>
        <begin position="361"/>
        <end position="389"/>
    </location>
</feature>
<dbReference type="InterPro" id="IPR050860">
    <property type="entry name" value="FeoB_GTPase"/>
</dbReference>
<feature type="transmembrane region" description="Helical" evidence="16">
    <location>
        <begin position="473"/>
        <end position="493"/>
    </location>
</feature>
<feature type="binding site" evidence="14">
    <location>
        <begin position="134"/>
        <end position="137"/>
    </location>
    <ligand>
        <name>GTP</name>
        <dbReference type="ChEBI" id="CHEBI:37565"/>
        <label>1</label>
    </ligand>
</feature>
<dbReference type="Gene3D" id="1.10.287.1770">
    <property type="match status" value="1"/>
</dbReference>
<keyword evidence="6 14" id="KW-0547">Nucleotide-binding</keyword>
<feature type="transmembrane region" description="Helical" evidence="16">
    <location>
        <begin position="528"/>
        <end position="547"/>
    </location>
</feature>
<evidence type="ECO:0000256" key="8">
    <source>
        <dbReference type="ARBA" id="ARBA00023004"/>
    </source>
</evidence>
<name>A0A1F7RCD7_9BACT</name>
<dbReference type="GO" id="GO:0005886">
    <property type="term" value="C:plasma membrane"/>
    <property type="evidence" value="ECO:0007669"/>
    <property type="project" value="UniProtKB-SubCell"/>
</dbReference>
<evidence type="ECO:0000256" key="5">
    <source>
        <dbReference type="ARBA" id="ARBA00022692"/>
    </source>
</evidence>
<dbReference type="SUPFAM" id="SSF52540">
    <property type="entry name" value="P-loop containing nucleoside triphosphate hydrolases"/>
    <property type="match status" value="1"/>
</dbReference>
<dbReference type="PRINTS" id="PR00326">
    <property type="entry name" value="GTP1OBG"/>
</dbReference>
<feature type="transmembrane region" description="Helical" evidence="16">
    <location>
        <begin position="303"/>
        <end position="327"/>
    </location>
</feature>
<comment type="similarity">
    <text evidence="16">Belongs to the TRAFAC class TrmE-Era-EngA-EngB-Septin-like GTPase superfamily. FeoB GTPase (TC 9.A.8) family.</text>
</comment>
<keyword evidence="11 16" id="KW-0472">Membrane</keyword>
<keyword evidence="7 16" id="KW-1133">Transmembrane helix</keyword>
<feature type="binding site" evidence="15">
    <location>
        <position position="36"/>
    </location>
    <ligand>
        <name>Mg(2+)</name>
        <dbReference type="ChEBI" id="CHEBI:18420"/>
        <label>2</label>
    </ligand>
</feature>
<feature type="binding site" evidence="15">
    <location>
        <position position="35"/>
    </location>
    <ligand>
        <name>Mg(2+)</name>
        <dbReference type="ChEBI" id="CHEBI:18420"/>
        <label>2</label>
    </ligand>
</feature>
<dbReference type="Pfam" id="PF07664">
    <property type="entry name" value="FeoB_C"/>
    <property type="match status" value="1"/>
</dbReference>
<dbReference type="GO" id="GO:0015093">
    <property type="term" value="F:ferrous iron transmembrane transporter activity"/>
    <property type="evidence" value="ECO:0007669"/>
    <property type="project" value="UniProtKB-UniRule"/>
</dbReference>
<dbReference type="InterPro" id="IPR030389">
    <property type="entry name" value="G_FEOB_dom"/>
</dbReference>
<comment type="caution">
    <text evidence="18">The sequence shown here is derived from an EMBL/GenBank/DDBJ whole genome shotgun (WGS) entry which is preliminary data.</text>
</comment>
<evidence type="ECO:0000256" key="2">
    <source>
        <dbReference type="ARBA" id="ARBA00022448"/>
    </source>
</evidence>
<dbReference type="AlphaFoldDB" id="A0A1F7RCD7"/>
<evidence type="ECO:0000256" key="1">
    <source>
        <dbReference type="ARBA" id="ARBA00004651"/>
    </source>
</evidence>
<keyword evidence="5 16" id="KW-0812">Transmembrane</keyword>
<protein>
    <recommendedName>
        <fullName evidence="12 13">Ferrous iron transport protein B</fullName>
    </recommendedName>
</protein>
<dbReference type="InterPro" id="IPR003373">
    <property type="entry name" value="Fe2_transport_prot-B"/>
</dbReference>
<dbReference type="PANTHER" id="PTHR43185">
    <property type="entry name" value="FERROUS IRON TRANSPORT PROTEIN B"/>
    <property type="match status" value="1"/>
</dbReference>
<dbReference type="EMBL" id="MGDB01000129">
    <property type="protein sequence ID" value="OGL39061.1"/>
    <property type="molecule type" value="Genomic_DNA"/>
</dbReference>
<feature type="transmembrane region" description="Helical" evidence="16">
    <location>
        <begin position="409"/>
        <end position="431"/>
    </location>
</feature>
<dbReference type="InterPro" id="IPR041069">
    <property type="entry name" value="FeoB_Cyto"/>
</dbReference>
<dbReference type="Pfam" id="PF02421">
    <property type="entry name" value="FeoB_N"/>
    <property type="match status" value="1"/>
</dbReference>
<evidence type="ECO:0000256" key="12">
    <source>
        <dbReference type="ARBA" id="ARBA00031200"/>
    </source>
</evidence>
<feature type="transmembrane region" description="Helical" evidence="16">
    <location>
        <begin position="637"/>
        <end position="657"/>
    </location>
</feature>
<evidence type="ECO:0000256" key="14">
    <source>
        <dbReference type="PIRSR" id="PIRSR603373-1"/>
    </source>
</evidence>
<dbReference type="InterPro" id="IPR006073">
    <property type="entry name" value="GTP-bd"/>
</dbReference>
<gene>
    <name evidence="18" type="ORF">A2042_04780</name>
</gene>
<feature type="binding site" evidence="14">
    <location>
        <begin position="74"/>
        <end position="77"/>
    </location>
    <ligand>
        <name>GTP</name>
        <dbReference type="ChEBI" id="CHEBI:37565"/>
        <label>1</label>
    </ligand>
</feature>
<evidence type="ECO:0000256" key="9">
    <source>
        <dbReference type="ARBA" id="ARBA00023065"/>
    </source>
</evidence>
<dbReference type="GO" id="GO:0046872">
    <property type="term" value="F:metal ion binding"/>
    <property type="evidence" value="ECO:0007669"/>
    <property type="project" value="UniProtKB-KW"/>
</dbReference>
<feature type="binding site" evidence="14">
    <location>
        <begin position="46"/>
        <end position="50"/>
    </location>
    <ligand>
        <name>GTP</name>
        <dbReference type="ChEBI" id="CHEBI:37565"/>
        <label>1</label>
    </ligand>
</feature>
<comment type="subcellular location">
    <subcellularLocation>
        <location evidence="16">Cell inner membrane</location>
        <topology evidence="16">Multi-pass membrane protein</topology>
    </subcellularLocation>
    <subcellularLocation>
        <location evidence="1">Cell membrane</location>
        <topology evidence="1">Multi-pass membrane protein</topology>
    </subcellularLocation>
</comment>
<keyword evidence="15" id="KW-0460">Magnesium</keyword>
<dbReference type="Gene3D" id="3.40.50.300">
    <property type="entry name" value="P-loop containing nucleotide triphosphate hydrolases"/>
    <property type="match status" value="1"/>
</dbReference>
<dbReference type="GO" id="GO:0005525">
    <property type="term" value="F:GTP binding"/>
    <property type="evidence" value="ECO:0007669"/>
    <property type="project" value="UniProtKB-KW"/>
</dbReference>
<sequence length="663" mass="73278">MHHQEAVKIDSKEVPTIILVGNPNVGKSVIFGLLTGKYVTVSNYPGTTVEVTEGVLQASLPKLGVNPTQVRLIDSPGVNSLMPRSEDERVTRDLLLTQNPTGIIQVADAKNLKRSLLITSQLGEMGFPLILVLNIYDEAQERGIDIDTKSLSKILGIKVIATVATEKRGIPELRGGFGDFKKAILNFTYSEPIENAVKQISRFVPELTISKRALSLMLLAEDEDLLEYLKRKKPDLALDIIRGIVARTKSYFREPVNFVIFKERQQKINEIFDKTVSVEGKKPKAWKEKVGNLCMHPVIGIPILLLVLLVMYEFVGVLGAGIAVNLFEKIIFGKYINPFAARILETVMPVKIIKELLVGEYGVITVGLTYSVAIVFPIVGFFFIFFGILEDSGYLPRLTVMSNKIFKKIGLHGRAVLPMVLGLGCDTMATLTTRILDTRRERIIATLLLALGIPCSAQLGVILGMLGSMSPKALIIVIVTVVLQLLIVGYLAAKVLPGKSSDFLSEIPPLRIPKLYNIIVKTYYRVKWFMKEAVPLFMLGTFILFLFNKLGLLEIIEQGIKPVVSGILGLPDKTAEAFLVGFLRRDYGAAGLFKLAGEGYLNLHQITVAISVMILFVPCLANFFVIIKEQGIKRATLMTVFIFAYAILIGGLLNLFLQYVPLV</sequence>
<keyword evidence="9" id="KW-0406">Ion transport</keyword>
<keyword evidence="8 16" id="KW-0408">Iron</keyword>
<evidence type="ECO:0000259" key="17">
    <source>
        <dbReference type="PROSITE" id="PS51711"/>
    </source>
</evidence>
<keyword evidence="2 16" id="KW-0813">Transport</keyword>
<organism evidence="18 19">
    <name type="scientific">Candidatus Schekmanbacteria bacterium GWA2_38_11</name>
    <dbReference type="NCBI Taxonomy" id="1817876"/>
    <lineage>
        <taxon>Bacteria</taxon>
        <taxon>Candidatus Schekmaniibacteriota</taxon>
    </lineage>
</organism>
<keyword evidence="3" id="KW-1003">Cell membrane</keyword>
<feature type="binding site" evidence="14">
    <location>
        <begin position="21"/>
        <end position="28"/>
    </location>
    <ligand>
        <name>GTP</name>
        <dbReference type="ChEBI" id="CHEBI:37565"/>
        <label>1</label>
    </ligand>
</feature>
<evidence type="ECO:0000256" key="11">
    <source>
        <dbReference type="ARBA" id="ARBA00023136"/>
    </source>
</evidence>
<evidence type="ECO:0000313" key="18">
    <source>
        <dbReference type="EMBL" id="OGL39061.1"/>
    </source>
</evidence>
<feature type="domain" description="FeoB-type G" evidence="17">
    <location>
        <begin position="14"/>
        <end position="183"/>
    </location>
</feature>
<evidence type="ECO:0000256" key="6">
    <source>
        <dbReference type="ARBA" id="ARBA00022741"/>
    </source>
</evidence>